<dbReference type="PANTHER" id="PTHR24096:SF317">
    <property type="entry name" value="ADENYLATE-FORMING ENZYME AFEA"/>
    <property type="match status" value="1"/>
</dbReference>
<evidence type="ECO:0000256" key="1">
    <source>
        <dbReference type="ARBA" id="ARBA00005179"/>
    </source>
</evidence>
<keyword evidence="4" id="KW-0547">Nucleotide-binding</keyword>
<reference evidence="8 9" key="1">
    <citation type="journal article" date="2024" name="IMA Fungus">
        <title>IMA Genome - F19 : A genome assembly and annotation guide to empower mycologists, including annotated draft genome sequences of Ceratocystis pirilliformis, Diaporthe australafricana, Fusarium ophioides, Paecilomyces lecythidis, and Sporothrix stenoceras.</title>
        <authorList>
            <person name="Aylward J."/>
            <person name="Wilson A.M."/>
            <person name="Visagie C.M."/>
            <person name="Spraker J."/>
            <person name="Barnes I."/>
            <person name="Buitendag C."/>
            <person name="Ceriani C."/>
            <person name="Del Mar Angel L."/>
            <person name="du Plessis D."/>
            <person name="Fuchs T."/>
            <person name="Gasser K."/>
            <person name="Kramer D."/>
            <person name="Li W."/>
            <person name="Munsamy K."/>
            <person name="Piso A."/>
            <person name="Price J.L."/>
            <person name="Sonnekus B."/>
            <person name="Thomas C."/>
            <person name="van der Nest A."/>
            <person name="van Dijk A."/>
            <person name="van Heerden A."/>
            <person name="van Vuuren N."/>
            <person name="Yilmaz N."/>
            <person name="Duong T.A."/>
            <person name="van der Merwe N.A."/>
            <person name="Wingfield M.J."/>
            <person name="Wingfield B.D."/>
        </authorList>
    </citation>
    <scope>NUCLEOTIDE SEQUENCE [LARGE SCALE GENOMIC DNA]</scope>
    <source>
        <strain evidence="8 9">CMW 18167</strain>
    </source>
</reference>
<evidence type="ECO:0000313" key="8">
    <source>
        <dbReference type="EMBL" id="KAL1876031.1"/>
    </source>
</evidence>
<dbReference type="EMBL" id="JAVDPF010000016">
    <property type="protein sequence ID" value="KAL1876031.1"/>
    <property type="molecule type" value="Genomic_DNA"/>
</dbReference>
<dbReference type="InterPro" id="IPR045851">
    <property type="entry name" value="AMP-bd_C_sf"/>
</dbReference>
<proteinExistence type="inferred from homology"/>
<dbReference type="Gene3D" id="3.40.50.12780">
    <property type="entry name" value="N-terminal domain of ligase-like"/>
    <property type="match status" value="1"/>
</dbReference>
<keyword evidence="3" id="KW-0436">Ligase</keyword>
<evidence type="ECO:0000313" key="9">
    <source>
        <dbReference type="Proteomes" id="UP001583193"/>
    </source>
</evidence>
<protein>
    <submittedName>
        <fullName evidence="8">Uncharacterized protein</fullName>
    </submittedName>
</protein>
<sequence>MDLLYRCSELEFSSLLKLFPPKLDSVWNLLSRMGPQLISETASGMQAGKIYKDLLTFALNPAVPFDEDKSLYIDAENPTRALSAGRFRALVRTLIAGLRAHGLQNGDCVLVHMGNHVIYSALFFGVVGAGGVHMGVNPSSQAHELDHFLNLAEPKFIITTPEGLPNVFKATVAKGILPRQICVLDEYSMAFLEPYFSSSPSEVADDKIDVPMSGTDNSNSSRQCLNIADLLEHGESDWISFDDETTAKATPAAMFTTSGTGGLPKGAILSHYALVSQHSIINYDVPYDPVRLMSIPMFHLFGALWAHMFPIRYGQPVYILPRFNLEQYIDSVGRFQITETYMVPAMVHALNRYNGPNQDRLSSLRYIGIAGASIDAAAMLKCKSKLHRDANVSQIWGMTEAGVMFQMRYGEQDSTASIGRQLQGTEVKLIDSKGNDVRADGEPGEMYVRGPGLLSCYKQGIPSKDQDGWFRTGDVACVRDGKFYIVGRSKELIKVRGWQVAPAEIEAVLLQHPLIADAAVIGVTLDQAGHNEVPRAFVVPTLGLSRNKLTADEVYKFARGQLSSYKALDGGVSFVAEIPRTPSGKIQRFKLAQMNSYREMLAKLGGASPQL</sequence>
<dbReference type="InterPro" id="IPR000873">
    <property type="entry name" value="AMP-dep_synth/lig_dom"/>
</dbReference>
<evidence type="ECO:0000256" key="5">
    <source>
        <dbReference type="ARBA" id="ARBA00022840"/>
    </source>
</evidence>
<accession>A0ABR3XJ97</accession>
<dbReference type="PANTHER" id="PTHR24096">
    <property type="entry name" value="LONG-CHAIN-FATTY-ACID--COA LIGASE"/>
    <property type="match status" value="1"/>
</dbReference>
<organism evidence="8 9">
    <name type="scientific">Paecilomyces lecythidis</name>
    <dbReference type="NCBI Taxonomy" id="3004212"/>
    <lineage>
        <taxon>Eukaryota</taxon>
        <taxon>Fungi</taxon>
        <taxon>Dikarya</taxon>
        <taxon>Ascomycota</taxon>
        <taxon>Pezizomycotina</taxon>
        <taxon>Eurotiomycetes</taxon>
        <taxon>Eurotiomycetidae</taxon>
        <taxon>Eurotiales</taxon>
        <taxon>Thermoascaceae</taxon>
        <taxon>Paecilomyces</taxon>
    </lineage>
</organism>
<dbReference type="Pfam" id="PF00501">
    <property type="entry name" value="AMP-binding"/>
    <property type="match status" value="1"/>
</dbReference>
<evidence type="ECO:0000256" key="4">
    <source>
        <dbReference type="ARBA" id="ARBA00022741"/>
    </source>
</evidence>
<evidence type="ECO:0000256" key="3">
    <source>
        <dbReference type="ARBA" id="ARBA00022598"/>
    </source>
</evidence>
<keyword evidence="5" id="KW-0067">ATP-binding</keyword>
<dbReference type="Gene3D" id="3.30.300.30">
    <property type="match status" value="1"/>
</dbReference>
<dbReference type="InterPro" id="IPR042099">
    <property type="entry name" value="ANL_N_sf"/>
</dbReference>
<evidence type="ECO:0000256" key="2">
    <source>
        <dbReference type="ARBA" id="ARBA00006432"/>
    </source>
</evidence>
<comment type="pathway">
    <text evidence="1">Secondary metabolite biosynthesis.</text>
</comment>
<dbReference type="SUPFAM" id="SSF56801">
    <property type="entry name" value="Acetyl-CoA synthetase-like"/>
    <property type="match status" value="1"/>
</dbReference>
<dbReference type="Pfam" id="PF13193">
    <property type="entry name" value="AMP-binding_C"/>
    <property type="match status" value="1"/>
</dbReference>
<evidence type="ECO:0000259" key="6">
    <source>
        <dbReference type="Pfam" id="PF00501"/>
    </source>
</evidence>
<comment type="caution">
    <text evidence="8">The sequence shown here is derived from an EMBL/GenBank/DDBJ whole genome shotgun (WGS) entry which is preliminary data.</text>
</comment>
<comment type="similarity">
    <text evidence="2">Belongs to the ATP-dependent AMP-binding enzyme family.</text>
</comment>
<keyword evidence="9" id="KW-1185">Reference proteome</keyword>
<dbReference type="InterPro" id="IPR025110">
    <property type="entry name" value="AMP-bd_C"/>
</dbReference>
<feature type="domain" description="AMP-binding enzyme C-terminal" evidence="7">
    <location>
        <begin position="504"/>
        <end position="585"/>
    </location>
</feature>
<name>A0ABR3XJ97_9EURO</name>
<feature type="domain" description="AMP-dependent synthetase/ligase" evidence="6">
    <location>
        <begin position="70"/>
        <end position="457"/>
    </location>
</feature>
<evidence type="ECO:0000259" key="7">
    <source>
        <dbReference type="Pfam" id="PF13193"/>
    </source>
</evidence>
<dbReference type="Proteomes" id="UP001583193">
    <property type="component" value="Unassembled WGS sequence"/>
</dbReference>
<gene>
    <name evidence="8" type="ORF">Plec18167_005292</name>
</gene>